<keyword evidence="7" id="KW-1185">Reference proteome</keyword>
<evidence type="ECO:0000313" key="6">
    <source>
        <dbReference type="EMBL" id="PNF26548.1"/>
    </source>
</evidence>
<dbReference type="PANTHER" id="PTHR28593:SF3">
    <property type="entry name" value="METEORIN-LIKE PROTEIN"/>
    <property type="match status" value="1"/>
</dbReference>
<sequence length="299" mass="33288">LFSGLSVSAADEISGRGVTPVYLRCSQGHLEWLYPRGALRVLLRLGASGRDFRGCIKASGIFSGAHIFLEGPRSLLPLYPALQDNDGSLQMARCFQSRDGQAALYVEAISSRGVLQRQVVAFSYHLQPLPRGRSYYDPEEDCRPCSPEEMIRLYCTSDFVARGIIIGVFNNEVLARSEVSTRVTAVYRQLQPVFRLRNVTLQTEHSDLETFSFVTNALVDSSSSTGGNTTQNSYMHRYLYGTLYVPIHCGAKHGPGEFIFMGRFILDDPVLTCAPRIEDWLQARRMAAQDGSVQCLLET</sequence>
<dbReference type="GO" id="GO:0005615">
    <property type="term" value="C:extracellular space"/>
    <property type="evidence" value="ECO:0007669"/>
    <property type="project" value="TreeGrafter"/>
</dbReference>
<dbReference type="InParanoid" id="A0A2J7QD77"/>
<dbReference type="OrthoDB" id="6092325at2759"/>
<keyword evidence="4" id="KW-0732">Signal</keyword>
<evidence type="ECO:0000256" key="1">
    <source>
        <dbReference type="ARBA" id="ARBA00004613"/>
    </source>
</evidence>
<dbReference type="STRING" id="105785.A0A2J7QD77"/>
<feature type="non-terminal residue" evidence="6">
    <location>
        <position position="1"/>
    </location>
</feature>
<reference evidence="6 7" key="1">
    <citation type="submission" date="2017-12" db="EMBL/GenBank/DDBJ databases">
        <title>Hemimetabolous genomes reveal molecular basis of termite eusociality.</title>
        <authorList>
            <person name="Harrison M.C."/>
            <person name="Jongepier E."/>
            <person name="Robertson H.M."/>
            <person name="Arning N."/>
            <person name="Bitard-Feildel T."/>
            <person name="Chao H."/>
            <person name="Childers C.P."/>
            <person name="Dinh H."/>
            <person name="Doddapaneni H."/>
            <person name="Dugan S."/>
            <person name="Gowin J."/>
            <person name="Greiner C."/>
            <person name="Han Y."/>
            <person name="Hu H."/>
            <person name="Hughes D.S.T."/>
            <person name="Huylmans A.-K."/>
            <person name="Kemena C."/>
            <person name="Kremer L.P.M."/>
            <person name="Lee S.L."/>
            <person name="Lopez-Ezquerra A."/>
            <person name="Mallet L."/>
            <person name="Monroy-Kuhn J.M."/>
            <person name="Moser A."/>
            <person name="Murali S.C."/>
            <person name="Muzny D.M."/>
            <person name="Otani S."/>
            <person name="Piulachs M.-D."/>
            <person name="Poelchau M."/>
            <person name="Qu J."/>
            <person name="Schaub F."/>
            <person name="Wada-Katsumata A."/>
            <person name="Worley K.C."/>
            <person name="Xie Q."/>
            <person name="Ylla G."/>
            <person name="Poulsen M."/>
            <person name="Gibbs R.A."/>
            <person name="Schal C."/>
            <person name="Richards S."/>
            <person name="Belles X."/>
            <person name="Korb J."/>
            <person name="Bornberg-Bauer E."/>
        </authorList>
    </citation>
    <scope>NUCLEOTIDE SEQUENCE [LARGE SCALE GENOMIC DNA]</scope>
    <source>
        <tissue evidence="6">Whole body</tissue>
    </source>
</reference>
<comment type="caution">
    <text evidence="6">The sequence shown here is derived from an EMBL/GenBank/DDBJ whole genome shotgun (WGS) entry which is preliminary data.</text>
</comment>
<evidence type="ECO:0000256" key="4">
    <source>
        <dbReference type="ARBA" id="ARBA00022729"/>
    </source>
</evidence>
<gene>
    <name evidence="6" type="primary">metrnl_0</name>
    <name evidence="6" type="ORF">B7P43_G13263</name>
</gene>
<protein>
    <submittedName>
        <fullName evidence="6">Meteorin-like protein</fullName>
    </submittedName>
</protein>
<evidence type="ECO:0000256" key="3">
    <source>
        <dbReference type="ARBA" id="ARBA00022525"/>
    </source>
</evidence>
<organism evidence="6 7">
    <name type="scientific">Cryptotermes secundus</name>
    <dbReference type="NCBI Taxonomy" id="105785"/>
    <lineage>
        <taxon>Eukaryota</taxon>
        <taxon>Metazoa</taxon>
        <taxon>Ecdysozoa</taxon>
        <taxon>Arthropoda</taxon>
        <taxon>Hexapoda</taxon>
        <taxon>Insecta</taxon>
        <taxon>Pterygota</taxon>
        <taxon>Neoptera</taxon>
        <taxon>Polyneoptera</taxon>
        <taxon>Dictyoptera</taxon>
        <taxon>Blattodea</taxon>
        <taxon>Blattoidea</taxon>
        <taxon>Termitoidae</taxon>
        <taxon>Kalotermitidae</taxon>
        <taxon>Cryptotermitinae</taxon>
        <taxon>Cryptotermes</taxon>
    </lineage>
</organism>
<dbReference type="EMBL" id="NEVH01015826">
    <property type="protein sequence ID" value="PNF26548.1"/>
    <property type="molecule type" value="Genomic_DNA"/>
</dbReference>
<keyword evidence="3" id="KW-0964">Secreted</keyword>
<dbReference type="AlphaFoldDB" id="A0A2J7QD77"/>
<evidence type="ECO:0000256" key="5">
    <source>
        <dbReference type="ARBA" id="ARBA00023157"/>
    </source>
</evidence>
<comment type="subcellular location">
    <subcellularLocation>
        <location evidence="1">Secreted</location>
    </subcellularLocation>
</comment>
<keyword evidence="5" id="KW-1015">Disulfide bond</keyword>
<dbReference type="PANTHER" id="PTHR28593">
    <property type="entry name" value="METEORIN-LIKE PROTEIN"/>
    <property type="match status" value="1"/>
</dbReference>
<dbReference type="GO" id="GO:0005179">
    <property type="term" value="F:hormone activity"/>
    <property type="evidence" value="ECO:0007669"/>
    <property type="project" value="TreeGrafter"/>
</dbReference>
<comment type="similarity">
    <text evidence="2">Belongs to the meteorin family.</text>
</comment>
<dbReference type="Proteomes" id="UP000235965">
    <property type="component" value="Unassembled WGS sequence"/>
</dbReference>
<name>A0A2J7QD77_9NEOP</name>
<evidence type="ECO:0000256" key="2">
    <source>
        <dbReference type="ARBA" id="ARBA00005669"/>
    </source>
</evidence>
<evidence type="ECO:0000313" key="7">
    <source>
        <dbReference type="Proteomes" id="UP000235965"/>
    </source>
</evidence>
<dbReference type="InterPro" id="IPR051998">
    <property type="entry name" value="Meteorin-like"/>
</dbReference>
<proteinExistence type="inferred from homology"/>
<accession>A0A2J7QD77</accession>